<dbReference type="Gene3D" id="3.30.530.20">
    <property type="match status" value="1"/>
</dbReference>
<accession>A0A381S0A8</accession>
<protein>
    <recommendedName>
        <fullName evidence="1">Coenzyme Q-binding protein COQ10 START domain-containing protein</fullName>
    </recommendedName>
</protein>
<evidence type="ECO:0000259" key="1">
    <source>
        <dbReference type="Pfam" id="PF03364"/>
    </source>
</evidence>
<dbReference type="Pfam" id="PF03364">
    <property type="entry name" value="Polyketide_cyc"/>
    <property type="match status" value="1"/>
</dbReference>
<gene>
    <name evidence="2" type="ORF">METZ01_LOCUS50400</name>
</gene>
<organism evidence="2">
    <name type="scientific">marine metagenome</name>
    <dbReference type="NCBI Taxonomy" id="408172"/>
    <lineage>
        <taxon>unclassified sequences</taxon>
        <taxon>metagenomes</taxon>
        <taxon>ecological metagenomes</taxon>
    </lineage>
</organism>
<dbReference type="AlphaFoldDB" id="A0A381S0A8"/>
<reference evidence="2" key="1">
    <citation type="submission" date="2018-05" db="EMBL/GenBank/DDBJ databases">
        <authorList>
            <person name="Lanie J.A."/>
            <person name="Ng W.-L."/>
            <person name="Kazmierczak K.M."/>
            <person name="Andrzejewski T.M."/>
            <person name="Davidsen T.M."/>
            <person name="Wayne K.J."/>
            <person name="Tettelin H."/>
            <person name="Glass J.I."/>
            <person name="Rusch D."/>
            <person name="Podicherti R."/>
            <person name="Tsui H.-C.T."/>
            <person name="Winkler M.E."/>
        </authorList>
    </citation>
    <scope>NUCLEOTIDE SEQUENCE</scope>
</reference>
<evidence type="ECO:0000313" key="2">
    <source>
        <dbReference type="EMBL" id="SUZ97546.1"/>
    </source>
</evidence>
<dbReference type="InterPro" id="IPR005031">
    <property type="entry name" value="COQ10_START"/>
</dbReference>
<dbReference type="InterPro" id="IPR023393">
    <property type="entry name" value="START-like_dom_sf"/>
</dbReference>
<dbReference type="SUPFAM" id="SSF55961">
    <property type="entry name" value="Bet v1-like"/>
    <property type="match status" value="1"/>
</dbReference>
<dbReference type="EMBL" id="UINC01002519">
    <property type="protein sequence ID" value="SUZ97546.1"/>
    <property type="molecule type" value="Genomic_DNA"/>
</dbReference>
<proteinExistence type="predicted"/>
<feature type="domain" description="Coenzyme Q-binding protein COQ10 START" evidence="1">
    <location>
        <begin position="1"/>
        <end position="45"/>
    </location>
</feature>
<sequence>WYFKDLGDEGSKITLNIEFEFKNRFLGMTLGKFFEKSCNTLMDAFIQRAAQVYE</sequence>
<feature type="non-terminal residue" evidence="2">
    <location>
        <position position="1"/>
    </location>
</feature>
<name>A0A381S0A8_9ZZZZ</name>